<dbReference type="RefSeq" id="WP_262652951.1">
    <property type="nucleotide sequence ID" value="NZ_JAOQKE010000001.1"/>
</dbReference>
<evidence type="ECO:0000313" key="1">
    <source>
        <dbReference type="EMBL" id="MCU6723794.1"/>
    </source>
</evidence>
<sequence length="179" mass="20607">MKPIEQIAEKIQQSDMVLIGVGDEFTEKKGKNTKEEILQAYQKVMDLVKRKPWFLVTVNTDDLVYDAGVNSFFVVAPCGSDRSGNVVTNEDYDESCYLSQWQYYRNWLTSTIGKKLCILELGVGMAYPSVIRMPFERTVLYNQKSSMIRIHSKLAQVPEEIQNRSICYDENPVKFLNTL</sequence>
<dbReference type="Proteomes" id="UP001652338">
    <property type="component" value="Unassembled WGS sequence"/>
</dbReference>
<organism evidence="1 2">
    <name type="scientific">Muricoprocola aceti</name>
    <dbReference type="NCBI Taxonomy" id="2981772"/>
    <lineage>
        <taxon>Bacteria</taxon>
        <taxon>Bacillati</taxon>
        <taxon>Bacillota</taxon>
        <taxon>Clostridia</taxon>
        <taxon>Lachnospirales</taxon>
        <taxon>Lachnospiraceae</taxon>
        <taxon>Muricoprocola</taxon>
    </lineage>
</organism>
<protein>
    <submittedName>
        <fullName evidence="1">Uncharacterized protein</fullName>
    </submittedName>
</protein>
<dbReference type="EMBL" id="JAOQKE010000001">
    <property type="protein sequence ID" value="MCU6723794.1"/>
    <property type="molecule type" value="Genomic_DNA"/>
</dbReference>
<proteinExistence type="predicted"/>
<evidence type="ECO:0000313" key="2">
    <source>
        <dbReference type="Proteomes" id="UP001652338"/>
    </source>
</evidence>
<gene>
    <name evidence="1" type="ORF">OCV47_00225</name>
</gene>
<comment type="caution">
    <text evidence="1">The sequence shown here is derived from an EMBL/GenBank/DDBJ whole genome shotgun (WGS) entry which is preliminary data.</text>
</comment>
<name>A0ABT2SH26_9FIRM</name>
<reference evidence="1 2" key="1">
    <citation type="journal article" date="2021" name="ISME Commun">
        <title>Automated analysis of genomic sequences facilitates high-throughput and comprehensive description of bacteria.</title>
        <authorList>
            <person name="Hitch T.C.A."/>
        </authorList>
    </citation>
    <scope>NUCLEOTIDE SEQUENCE [LARGE SCALE GENOMIC DNA]</scope>
    <source>
        <strain evidence="1 2">Sanger_29</strain>
    </source>
</reference>
<accession>A0ABT2SH26</accession>
<keyword evidence="2" id="KW-1185">Reference proteome</keyword>